<evidence type="ECO:0000259" key="5">
    <source>
        <dbReference type="PROSITE" id="PS51656"/>
    </source>
</evidence>
<protein>
    <submittedName>
        <fullName evidence="6">Putative Fe-S cluster</fullName>
    </submittedName>
</protein>
<evidence type="ECO:0000256" key="4">
    <source>
        <dbReference type="ARBA" id="ARBA00023014"/>
    </source>
</evidence>
<evidence type="ECO:0000313" key="6">
    <source>
        <dbReference type="EMBL" id="SMC17771.1"/>
    </source>
</evidence>
<evidence type="ECO:0000256" key="2">
    <source>
        <dbReference type="ARBA" id="ARBA00022723"/>
    </source>
</evidence>
<sequence>MDRLSTLKKTFDEVERGLPGMPFRTQPVEDSWGDAPASQDLSFEQFLERVGRNGRAALGRTARETAAVLGRIFGLSREGAALVARVEESLRALFQTDHAFGVEEGNGVSWACLRDFRRLWFEAVSNGREGERLFPGLAHAARVGFFNREPVDIAPWVRWILQVEHYHRTDPARHEDRLDRYRFLRQDRPDAPLVRAEDLLVWTEQELFRDFPARLEDKAQLCARSLQHRLAPGISYPEPLPALIYLLLRCHRFCLSEVLDPKGEERALVVEASRQIQSLTDLMLLIYRRCLPRAPLPDAVSVLEELVQAGFNVEHETFKDPYVASLVPPDQTPTFDEAVVRLLVDPETLTGDLDRDCGASSAFWLDAQRQALEALDREVRDMHCALERPLPRKDLLRRCLRFMVSWSLSGHLREDLPQVSQLAGKVRACLPEDLIRCLVRQRRGFEVTSRKELQSLLEKECERQLSVLEKVLSDGRLEGEADFQVMVRLAALSSVPFPEKETGEGFPLARRLEAVLKRLGSFSRTSELLTRDFQFFLETPFPPQGTPFEMVEAVRCVIPREAVVVGLGKEGFSEKEAAEAYERTLWDFAGAFHRLTVASRSPHVSFDSIPEPEELQKLLAVLVAPLGELQASQETAALKEFRSRFSFFLRRHDGQLLLRDQEWEVAAAHWAVTVLGPDLDRVWETRRPDEIRACLEKEAGSWDAPADIALRNPVARLVLEWMDPGGQVSVDPDLVQALVDRLPGLDCGSCGEPRCRRFALGLLAGRYQPSGCGHLTAPRSRDLQQRLQQILAAAGASRVSRSVFQLMADPGMWRRISRRHPLKRAVKNALGVKRQKTRRILMQKLEALWDSMERKPDIYRRPDVESFYRALVETVGFEAAERITEEERRWLVQYGRRRVDAEWARLELRRDWLKLSRLKVASRPRLEEADPVSVAERAYDKLFYLSQLDEEDRRRLLLRRLEAHEDGFSLWWNQDLISMNHPRYLIDNWEEFSKVVKNAYWHQEDFPAPRRLAREIYREWSHGGEVERLAEDWIGFTVENARQRLADQGAERGETSKMLKDVSDLRRVLEGLVMRIEKERNGNGSGRAEGEPNPPIRDALWQAFQQGGYVFHPDFSVSREDLEPWERERLQSRMDGSGEVFAGPMPPDTAARVLVEATAKRYERQRQVADWLEKTLDDTSPQNLPSGALESWVQDMLRRGASTREVAERIRSWFATHPVWKEEILVEWIGRLTAMARWQDLVSAFPGVVIQELHVPFLQRFADLHPEWFQRIQDRVRRHGDFDRERLLHYLFVLAKMEGNLDVITGLLREIRETSDVIEAAWLQFTKDRLAEGPPPAPSRTLPAGIPLLAGRIKDKEALYRALTEGVSRSEKRAVGDAVRELLLFMRFHIVQLPETVEDPELGFRAFLDAGYNLEGLDPEVLHRAFVREWQRRSAHGDNRIWIMTMAVARRCAALSPELQEADRAFVKVRQHLLKEETAREVDAICRARGIALGKVKEQVYRELSELLERERLESFRKRIRQMVQQLDRKRLEIVKSWVCGEINRFSVFHILRQRQKGGPPPSSADFRRFIVDQWMVKAEDLRWGEKEDAHERLQELDESFQALLGVALLELEKEARSEAERALEVWRSECEERIRQVVARAFMVAENAWQ</sequence>
<gene>
    <name evidence="6" type="ORF">SAMN02746041_00391</name>
</gene>
<dbReference type="GO" id="GO:0046872">
    <property type="term" value="F:metal ion binding"/>
    <property type="evidence" value="ECO:0007669"/>
    <property type="project" value="UniProtKB-KW"/>
</dbReference>
<evidence type="ECO:0000313" key="7">
    <source>
        <dbReference type="Proteomes" id="UP000192783"/>
    </source>
</evidence>
<evidence type="ECO:0000256" key="3">
    <source>
        <dbReference type="ARBA" id="ARBA00023004"/>
    </source>
</evidence>
<dbReference type="Pfam" id="PF04060">
    <property type="entry name" value="FeS"/>
    <property type="match status" value="1"/>
</dbReference>
<keyword evidence="7" id="KW-1185">Reference proteome</keyword>
<dbReference type="RefSeq" id="WP_084055848.1">
    <property type="nucleotide sequence ID" value="NZ_FWXF01000001.1"/>
</dbReference>
<dbReference type="Gene3D" id="1.10.15.40">
    <property type="entry name" value="Electron transport complex subunit B, putative Fe-S cluster"/>
    <property type="match status" value="1"/>
</dbReference>
<reference evidence="6 7" key="1">
    <citation type="submission" date="2017-04" db="EMBL/GenBank/DDBJ databases">
        <authorList>
            <person name="Afonso C.L."/>
            <person name="Miller P.J."/>
            <person name="Scott M.A."/>
            <person name="Spackman E."/>
            <person name="Goraichik I."/>
            <person name="Dimitrov K.M."/>
            <person name="Suarez D.L."/>
            <person name="Swayne D.E."/>
        </authorList>
    </citation>
    <scope>NUCLEOTIDE SEQUENCE [LARGE SCALE GENOMIC DNA]</scope>
    <source>
        <strain evidence="6 7">DSM 13146</strain>
    </source>
</reference>
<dbReference type="PROSITE" id="PS51656">
    <property type="entry name" value="4FE4S"/>
    <property type="match status" value="1"/>
</dbReference>
<name>A0A1W1X2Y7_9BACT</name>
<dbReference type="EMBL" id="FWXF01000001">
    <property type="protein sequence ID" value="SMC17771.1"/>
    <property type="molecule type" value="Genomic_DNA"/>
</dbReference>
<feature type="domain" description="4Fe-4S" evidence="5">
    <location>
        <begin position="729"/>
        <end position="793"/>
    </location>
</feature>
<dbReference type="Proteomes" id="UP000192783">
    <property type="component" value="Unassembled WGS sequence"/>
</dbReference>
<dbReference type="GO" id="GO:0051539">
    <property type="term" value="F:4 iron, 4 sulfur cluster binding"/>
    <property type="evidence" value="ECO:0007669"/>
    <property type="project" value="UniProtKB-KW"/>
</dbReference>
<dbReference type="InterPro" id="IPR007202">
    <property type="entry name" value="4Fe-4S_dom"/>
</dbReference>
<dbReference type="STRING" id="1121390.SAMN02746041_00391"/>
<proteinExistence type="predicted"/>
<evidence type="ECO:0000256" key="1">
    <source>
        <dbReference type="ARBA" id="ARBA00022485"/>
    </source>
</evidence>
<keyword evidence="4" id="KW-0411">Iron-sulfur</keyword>
<keyword evidence="1" id="KW-0004">4Fe-4S</keyword>
<accession>A0A1W1X2Y7</accession>
<organism evidence="6 7">
    <name type="scientific">Desulfacinum hydrothermale DSM 13146</name>
    <dbReference type="NCBI Taxonomy" id="1121390"/>
    <lineage>
        <taxon>Bacteria</taxon>
        <taxon>Pseudomonadati</taxon>
        <taxon>Thermodesulfobacteriota</taxon>
        <taxon>Syntrophobacteria</taxon>
        <taxon>Syntrophobacterales</taxon>
        <taxon>Syntrophobacteraceae</taxon>
        <taxon>Desulfacinum</taxon>
    </lineage>
</organism>
<keyword evidence="2" id="KW-0479">Metal-binding</keyword>
<keyword evidence="3" id="KW-0408">Iron</keyword>